<comment type="caution">
    <text evidence="2">The sequence shown here is derived from an EMBL/GenBank/DDBJ whole genome shotgun (WGS) entry which is preliminary data.</text>
</comment>
<evidence type="ECO:0000256" key="1">
    <source>
        <dbReference type="SAM" id="MobiDB-lite"/>
    </source>
</evidence>
<feature type="region of interest" description="Disordered" evidence="1">
    <location>
        <begin position="1"/>
        <end position="34"/>
    </location>
</feature>
<evidence type="ECO:0000313" key="3">
    <source>
        <dbReference type="Proteomes" id="UP000673691"/>
    </source>
</evidence>
<name>A0A8H7ZNK6_9FUNG</name>
<protein>
    <submittedName>
        <fullName evidence="2">Uncharacterized protein</fullName>
    </submittedName>
</protein>
<organism evidence="2 3">
    <name type="scientific">Olpidium bornovanus</name>
    <dbReference type="NCBI Taxonomy" id="278681"/>
    <lineage>
        <taxon>Eukaryota</taxon>
        <taxon>Fungi</taxon>
        <taxon>Fungi incertae sedis</taxon>
        <taxon>Olpidiomycota</taxon>
        <taxon>Olpidiomycotina</taxon>
        <taxon>Olpidiomycetes</taxon>
        <taxon>Olpidiales</taxon>
        <taxon>Olpidiaceae</taxon>
        <taxon>Olpidium</taxon>
    </lineage>
</organism>
<reference evidence="2 3" key="1">
    <citation type="journal article" name="Sci. Rep.">
        <title>Genome-scale phylogenetic analyses confirm Olpidium as the closest living zoosporic fungus to the non-flagellated, terrestrial fungi.</title>
        <authorList>
            <person name="Chang Y."/>
            <person name="Rochon D."/>
            <person name="Sekimoto S."/>
            <person name="Wang Y."/>
            <person name="Chovatia M."/>
            <person name="Sandor L."/>
            <person name="Salamov A."/>
            <person name="Grigoriev I.V."/>
            <person name="Stajich J.E."/>
            <person name="Spatafora J.W."/>
        </authorList>
    </citation>
    <scope>NUCLEOTIDE SEQUENCE [LARGE SCALE GENOMIC DNA]</scope>
    <source>
        <strain evidence="2">S191</strain>
    </source>
</reference>
<dbReference type="AlphaFoldDB" id="A0A8H7ZNK6"/>
<proteinExistence type="predicted"/>
<accession>A0A8H7ZNK6</accession>
<keyword evidence="3" id="KW-1185">Reference proteome</keyword>
<gene>
    <name evidence="2" type="ORF">BJ554DRAFT_3381</name>
</gene>
<dbReference type="EMBL" id="JAEFCI010011175">
    <property type="protein sequence ID" value="KAG5456778.1"/>
    <property type="molecule type" value="Genomic_DNA"/>
</dbReference>
<sequence length="90" mass="9967">MSTRPLRLAQPTSTPRCRASGGKTASSYRRTDRSHRTWTASAARIISTNSMGRTWRTGCLGVSTPQQLYDELLRLHSQGGDPCQGHTLKH</sequence>
<dbReference type="Proteomes" id="UP000673691">
    <property type="component" value="Unassembled WGS sequence"/>
</dbReference>
<evidence type="ECO:0000313" key="2">
    <source>
        <dbReference type="EMBL" id="KAG5456778.1"/>
    </source>
</evidence>